<dbReference type="EMBL" id="FMBE01000005">
    <property type="protein sequence ID" value="SCB80538.1"/>
    <property type="molecule type" value="Genomic_DNA"/>
</dbReference>
<evidence type="ECO:0000313" key="1">
    <source>
        <dbReference type="EMBL" id="SCB80538.1"/>
    </source>
</evidence>
<name>A0A1C3ZDY7_9BACI</name>
<evidence type="ECO:0000313" key="2">
    <source>
        <dbReference type="Proteomes" id="UP000196052"/>
    </source>
</evidence>
<protein>
    <submittedName>
        <fullName evidence="1">Uncharacterized protein</fullName>
    </submittedName>
</protein>
<organism evidence="1 2">
    <name type="scientific">Bacillus wiedmannii</name>
    <dbReference type="NCBI Taxonomy" id="1890302"/>
    <lineage>
        <taxon>Bacteria</taxon>
        <taxon>Bacillati</taxon>
        <taxon>Bacillota</taxon>
        <taxon>Bacilli</taxon>
        <taxon>Bacillales</taxon>
        <taxon>Bacillaceae</taxon>
        <taxon>Bacillus</taxon>
        <taxon>Bacillus cereus group</taxon>
    </lineage>
</organism>
<reference evidence="2" key="1">
    <citation type="submission" date="2016-08" db="EMBL/GenBank/DDBJ databases">
        <authorList>
            <person name="Loux V."/>
            <person name="Rue O."/>
        </authorList>
    </citation>
    <scope>NUCLEOTIDE SEQUENCE [LARGE SCALE GENOMIC DNA]</scope>
    <source>
        <strain evidence="2">INRA Bc05-F1</strain>
    </source>
</reference>
<dbReference type="AlphaFoldDB" id="A0A1C3ZDY7"/>
<accession>A0A1C3ZDY7</accession>
<proteinExistence type="predicted"/>
<dbReference type="Proteomes" id="UP000196052">
    <property type="component" value="Unassembled WGS sequence"/>
</dbReference>
<gene>
    <name evidence="1" type="ORF">BC05F1_00299</name>
</gene>
<dbReference type="RefSeq" id="WP_142954005.1">
    <property type="nucleotide sequence ID" value="NZ_FMBE01000005.1"/>
</dbReference>
<sequence>MSIVIENEKLEFSLDFKEFDKNTFLFNDPDDTVKAEFKYSLDVDKMNNIDDYELHLLYNKNFAENNIFEAFDGDIRLGWIFPLQALISKNHDYAGNKHFLNYAYVAFLKLLIESKELGSNKLNYREDCTYRLEDLYDIESTHVFITSNSNCEQISGYDFQRYIASLYDLGYLYTNGNHSKEIDGNKKLKLNKLSDELSKEVFIKYLFTEILVDSIHHLVKFYMLYQVIELLIENIFNSELQVMLDGLSKEEKNLFQVKEDLGNLAKENERIKRLFNRYSTYHESRAELMNLCNILLENVGREKKGSPEKALYSVRNLYVHDFRSIPNEYESQIEQINIVFEKVIIETIHTFNLTK</sequence>